<name>A0A151WHU2_9HYME</name>
<proteinExistence type="predicted"/>
<accession>A0A151WHU2</accession>
<reference evidence="2 3" key="1">
    <citation type="submission" date="2015-09" db="EMBL/GenBank/DDBJ databases">
        <title>Trachymyrmex zeteki WGS genome.</title>
        <authorList>
            <person name="Nygaard S."/>
            <person name="Hu H."/>
            <person name="Boomsma J."/>
            <person name="Zhang G."/>
        </authorList>
    </citation>
    <scope>NUCLEOTIDE SEQUENCE [LARGE SCALE GENOMIC DNA]</scope>
    <source>
        <strain evidence="2">Tzet28-1</strain>
        <tissue evidence="2">Whole body</tissue>
    </source>
</reference>
<evidence type="ECO:0000313" key="2">
    <source>
        <dbReference type="EMBL" id="KYQ47387.1"/>
    </source>
</evidence>
<evidence type="ECO:0000259" key="1">
    <source>
        <dbReference type="Pfam" id="PF26634"/>
    </source>
</evidence>
<dbReference type="InterPro" id="IPR058520">
    <property type="entry name" value="DUF8207"/>
</dbReference>
<dbReference type="EMBL" id="KQ983107">
    <property type="protein sequence ID" value="KYQ47387.1"/>
    <property type="molecule type" value="Genomic_DNA"/>
</dbReference>
<feature type="domain" description="DUF8207" evidence="1">
    <location>
        <begin position="213"/>
        <end position="308"/>
    </location>
</feature>
<dbReference type="PANTHER" id="PTHR35374">
    <property type="entry name" value="CYCLIN-DEPENDENT KINASE 11A-LIKE"/>
    <property type="match status" value="1"/>
</dbReference>
<evidence type="ECO:0000313" key="3">
    <source>
        <dbReference type="Proteomes" id="UP000075809"/>
    </source>
</evidence>
<dbReference type="AlphaFoldDB" id="A0A151WHU2"/>
<sequence>MRFVRMIKVTNLDGKVRIDKEMRKHSSMLPTSIRTIVCGPSNCGKTNVLVSLLESPHGVRFENVYVYSKSLQQPKYQYLTNLLTPIEEIGYFTFSNNSDVIPPNEALPNSIFIFDDVACDKQNAIREYFAMGRHAHVDCFYLCQEPRDLSYEYSHTPSVEEVFEVVDEPLVTSIRHLLQTSEGQEKLQTSYGPLGQKYLKAVLSGKKAVNIDMYGVYFSNEGTMLDDKRIALDKNDDIIINGKRYKGIPGQYELIFMKFHNENICTDDDMHTYKSILLTTNAYRRGHSADSQVLDNKRYKYKNIIATLVLDKKVGTGINKRSDIPRAMTLNDNKIDYIH</sequence>
<protein>
    <recommendedName>
        <fullName evidence="1">DUF8207 domain-containing protein</fullName>
    </recommendedName>
</protein>
<dbReference type="PANTHER" id="PTHR35374:SF1">
    <property type="entry name" value="PROTEIN KINASE DOMAIN-CONTAINING PROTEIN"/>
    <property type="match status" value="1"/>
</dbReference>
<keyword evidence="3" id="KW-1185">Reference proteome</keyword>
<organism evidence="2 3">
    <name type="scientific">Mycetomoellerius zeteki</name>
    <dbReference type="NCBI Taxonomy" id="64791"/>
    <lineage>
        <taxon>Eukaryota</taxon>
        <taxon>Metazoa</taxon>
        <taxon>Ecdysozoa</taxon>
        <taxon>Arthropoda</taxon>
        <taxon>Hexapoda</taxon>
        <taxon>Insecta</taxon>
        <taxon>Pterygota</taxon>
        <taxon>Neoptera</taxon>
        <taxon>Endopterygota</taxon>
        <taxon>Hymenoptera</taxon>
        <taxon>Apocrita</taxon>
        <taxon>Aculeata</taxon>
        <taxon>Formicoidea</taxon>
        <taxon>Formicidae</taxon>
        <taxon>Myrmicinae</taxon>
        <taxon>Mycetomoellerius</taxon>
    </lineage>
</organism>
<dbReference type="Proteomes" id="UP000075809">
    <property type="component" value="Unassembled WGS sequence"/>
</dbReference>
<gene>
    <name evidence="2" type="ORF">ALC60_13589</name>
</gene>
<dbReference type="Pfam" id="PF26634">
    <property type="entry name" value="DUF8207"/>
    <property type="match status" value="1"/>
</dbReference>